<dbReference type="FunFam" id="1.10.730.10:FF:000002">
    <property type="entry name" value="Leucine--tRNA ligase"/>
    <property type="match status" value="1"/>
</dbReference>
<dbReference type="InterPro" id="IPR014729">
    <property type="entry name" value="Rossmann-like_a/b/a_fold"/>
</dbReference>
<evidence type="ECO:0000259" key="13">
    <source>
        <dbReference type="Pfam" id="PF09334"/>
    </source>
</evidence>
<feature type="short sequence motif" description="'KMSKS' region" evidence="9">
    <location>
        <begin position="624"/>
        <end position="628"/>
    </location>
</feature>
<dbReference type="InterPro" id="IPR009008">
    <property type="entry name" value="Val/Leu/Ile-tRNA-synth_edit"/>
</dbReference>
<keyword evidence="7 9" id="KW-0030">Aminoacyl-tRNA synthetase</keyword>
<dbReference type="PROSITE" id="PS00178">
    <property type="entry name" value="AA_TRNA_LIGASE_I"/>
    <property type="match status" value="1"/>
</dbReference>
<dbReference type="Pfam" id="PF13603">
    <property type="entry name" value="tRNA-synt_1_2"/>
    <property type="match status" value="1"/>
</dbReference>
<evidence type="ECO:0000256" key="8">
    <source>
        <dbReference type="ARBA" id="ARBA00047469"/>
    </source>
</evidence>
<keyword evidence="4 9" id="KW-0547">Nucleotide-binding</keyword>
<feature type="domain" description="Methionyl/Valyl/Leucyl/Isoleucyl-tRNA synthetase anticodon-binding" evidence="12">
    <location>
        <begin position="697"/>
        <end position="807"/>
    </location>
</feature>
<keyword evidence="3 9" id="KW-0436">Ligase</keyword>
<dbReference type="InterPro" id="IPR002302">
    <property type="entry name" value="Leu-tRNA-ligase"/>
</dbReference>
<dbReference type="EMBL" id="FUYF01000002">
    <property type="protein sequence ID" value="SKA75169.1"/>
    <property type="molecule type" value="Genomic_DNA"/>
</dbReference>
<evidence type="ECO:0000256" key="4">
    <source>
        <dbReference type="ARBA" id="ARBA00022741"/>
    </source>
</evidence>
<dbReference type="InterPro" id="IPR013155">
    <property type="entry name" value="M/V/L/I-tRNA-synth_anticd-bd"/>
</dbReference>
<evidence type="ECO:0000256" key="3">
    <source>
        <dbReference type="ARBA" id="ARBA00022598"/>
    </source>
</evidence>
<evidence type="ECO:0000259" key="12">
    <source>
        <dbReference type="Pfam" id="PF08264"/>
    </source>
</evidence>
<comment type="catalytic activity">
    <reaction evidence="8 9">
        <text>tRNA(Leu) + L-leucine + ATP = L-leucyl-tRNA(Leu) + AMP + diphosphate</text>
        <dbReference type="Rhea" id="RHEA:11688"/>
        <dbReference type="Rhea" id="RHEA-COMP:9613"/>
        <dbReference type="Rhea" id="RHEA-COMP:9622"/>
        <dbReference type="ChEBI" id="CHEBI:30616"/>
        <dbReference type="ChEBI" id="CHEBI:33019"/>
        <dbReference type="ChEBI" id="CHEBI:57427"/>
        <dbReference type="ChEBI" id="CHEBI:78442"/>
        <dbReference type="ChEBI" id="CHEBI:78494"/>
        <dbReference type="ChEBI" id="CHEBI:456215"/>
        <dbReference type="EC" id="6.1.1.4"/>
    </reaction>
</comment>
<dbReference type="Pfam" id="PF08264">
    <property type="entry name" value="Anticodon_1"/>
    <property type="match status" value="1"/>
</dbReference>
<comment type="similarity">
    <text evidence="1 9 10">Belongs to the class-I aminoacyl-tRNA synthetase family.</text>
</comment>
<dbReference type="InterPro" id="IPR015413">
    <property type="entry name" value="Methionyl/Leucyl_tRNA_Synth"/>
</dbReference>
<evidence type="ECO:0000256" key="5">
    <source>
        <dbReference type="ARBA" id="ARBA00022840"/>
    </source>
</evidence>
<dbReference type="GO" id="GO:0006429">
    <property type="term" value="P:leucyl-tRNA aminoacylation"/>
    <property type="evidence" value="ECO:0007669"/>
    <property type="project" value="UniProtKB-UniRule"/>
</dbReference>
<feature type="domain" description="Methionyl/Leucyl tRNA synthetase" evidence="13">
    <location>
        <begin position="39"/>
        <end position="181"/>
    </location>
</feature>
<dbReference type="Proteomes" id="UP000190286">
    <property type="component" value="Unassembled WGS sequence"/>
</dbReference>
<dbReference type="InterPro" id="IPR009080">
    <property type="entry name" value="tRNAsynth_Ia_anticodon-bd"/>
</dbReference>
<evidence type="ECO:0000256" key="2">
    <source>
        <dbReference type="ARBA" id="ARBA00022490"/>
    </source>
</evidence>
<dbReference type="Pfam" id="PF00133">
    <property type="entry name" value="tRNA-synt_1"/>
    <property type="match status" value="1"/>
</dbReference>
<sequence length="847" mass="95617">MKYDFKTVEAKWQKVWEDEDTFHAEIDHSKPKFYALVEFPYPSAAGLHVGHPRSYTALDIVARKKRQCGYNVLYPMGWDAFGLPTENYALKNHINPEIVTAQNVARFKSQLKALGLSFDWDREINTTDPEYYKWTQWIFIQLFKKGLAYKKETTVNYCTGCKVVLANEEVVNGVCERCGSPVVQKNKSQWMLKITAYADRLINDLDDVDYIDRVKTQQRNWIGRSHGAEINFDTTAGDTLTVYTTRADTLFGATYMVISPEHAFIKKWVDAGLIRNADAVAAYQEEAARKSDFERTELNKEKTGVVVEGVKGINPVNGKEIPIFISDYVLATYGTGAIMAVPAHDTRDWEFAKKFGLPIIEVVKGNTPSDLDKEAFTDVATGTLVNSDFLNGLSVEDAKNKMYAWLEENGKGHKQVNFKLRDWVFSRQRYWGEPIPMVYCDKCGWVPLPESELPLRLPEIKDFEPGENGESPLARHTEWVSTTCPCCGAPAKRETDTMPQWAGSSWYFLRYCDPKNHDAIASKEALEYWSPVDWYNGGMEHTTLHLLYSRFWHKFLYDIGVVPTKEPYQKRTSHGMILGLNPHAFENQPDAERKRLLAEYGDEKGARKALVEKYGEMAEHPIVKMSKSLGNVVNPDDVVNEYGADTLRLYEMFIGDFEKAAPWNTSSIKGCKRFLDKIWSMSEKLVPGEGVRPELEAVANRTIKKVGEDIDALKANTAIAQLMIYVNALSDQGGATKAEYELLLQLLNPFAPHMTEELWQQLGHTEQLAYHAWPTYDEAKCVEQTIEIAVQVNGKVKARIKVPAAIENADAIAAAKAEPAVAEAIAGKTIAKEIYVKGKLVNIAVKG</sequence>
<dbReference type="PANTHER" id="PTHR43740:SF2">
    <property type="entry name" value="LEUCINE--TRNA LIGASE, MITOCHONDRIAL"/>
    <property type="match status" value="1"/>
</dbReference>
<comment type="caution">
    <text evidence="9">Lacks conserved residue(s) required for the propagation of feature annotation.</text>
</comment>
<reference evidence="15 16" key="1">
    <citation type="submission" date="2017-02" db="EMBL/GenBank/DDBJ databases">
        <authorList>
            <person name="Peterson S.W."/>
        </authorList>
    </citation>
    <scope>NUCLEOTIDE SEQUENCE [LARGE SCALE GENOMIC DNA]</scope>
    <source>
        <strain evidence="15 16">ATCC 27749</strain>
    </source>
</reference>
<keyword evidence="16" id="KW-1185">Reference proteome</keyword>
<dbReference type="OrthoDB" id="9810365at2"/>
<dbReference type="Gene3D" id="3.40.50.620">
    <property type="entry name" value="HUPs"/>
    <property type="match status" value="2"/>
</dbReference>
<feature type="domain" description="Leucyl-tRNA synthetase editing" evidence="14">
    <location>
        <begin position="219"/>
        <end position="406"/>
    </location>
</feature>
<organism evidence="15 16">
    <name type="scientific">Gemmiger formicilis</name>
    <dbReference type="NCBI Taxonomy" id="745368"/>
    <lineage>
        <taxon>Bacteria</taxon>
        <taxon>Bacillati</taxon>
        <taxon>Bacillota</taxon>
        <taxon>Clostridia</taxon>
        <taxon>Eubacteriales</taxon>
        <taxon>Gemmiger</taxon>
    </lineage>
</organism>
<dbReference type="RefSeq" id="WP_078783391.1">
    <property type="nucleotide sequence ID" value="NZ_DBFZLG010000250.1"/>
</dbReference>
<dbReference type="InterPro" id="IPR025709">
    <property type="entry name" value="Leu_tRNA-synth_edit"/>
</dbReference>
<evidence type="ECO:0000313" key="16">
    <source>
        <dbReference type="Proteomes" id="UP000190286"/>
    </source>
</evidence>
<evidence type="ECO:0000256" key="1">
    <source>
        <dbReference type="ARBA" id="ARBA00005594"/>
    </source>
</evidence>
<evidence type="ECO:0000256" key="6">
    <source>
        <dbReference type="ARBA" id="ARBA00022917"/>
    </source>
</evidence>
<dbReference type="EC" id="6.1.1.4" evidence="9"/>
<dbReference type="InterPro" id="IPR001412">
    <property type="entry name" value="aa-tRNA-synth_I_CS"/>
</dbReference>
<evidence type="ECO:0000259" key="14">
    <source>
        <dbReference type="Pfam" id="PF13603"/>
    </source>
</evidence>
<dbReference type="SUPFAM" id="SSF52374">
    <property type="entry name" value="Nucleotidylyl transferase"/>
    <property type="match status" value="1"/>
</dbReference>
<evidence type="ECO:0000313" key="15">
    <source>
        <dbReference type="EMBL" id="SKA75169.1"/>
    </source>
</evidence>
<accession>A0A1T4WDG3</accession>
<keyword evidence="6 9" id="KW-0648">Protein biosynthesis</keyword>
<keyword evidence="2 9" id="KW-0963">Cytoplasm</keyword>
<dbReference type="GO" id="GO:0005829">
    <property type="term" value="C:cytosol"/>
    <property type="evidence" value="ECO:0007669"/>
    <property type="project" value="TreeGrafter"/>
</dbReference>
<dbReference type="NCBIfam" id="TIGR00396">
    <property type="entry name" value="leuS_bact"/>
    <property type="match status" value="1"/>
</dbReference>
<dbReference type="InterPro" id="IPR002300">
    <property type="entry name" value="aa-tRNA-synth_Ia"/>
</dbReference>
<dbReference type="FunFam" id="3.40.50.620:FF:000056">
    <property type="entry name" value="Leucine--tRNA ligase"/>
    <property type="match status" value="1"/>
</dbReference>
<dbReference type="AlphaFoldDB" id="A0A1T4WDG3"/>
<dbReference type="STRING" id="745368.SAMN02745178_00369"/>
<comment type="subcellular location">
    <subcellularLocation>
        <location evidence="9">Cytoplasm</location>
    </subcellularLocation>
</comment>
<dbReference type="PANTHER" id="PTHR43740">
    <property type="entry name" value="LEUCYL-TRNA SYNTHETASE"/>
    <property type="match status" value="1"/>
</dbReference>
<evidence type="ECO:0000256" key="9">
    <source>
        <dbReference type="HAMAP-Rule" id="MF_00049"/>
    </source>
</evidence>
<feature type="domain" description="Aminoacyl-tRNA synthetase class Ia" evidence="11">
    <location>
        <begin position="624"/>
        <end position="650"/>
    </location>
</feature>
<protein>
    <recommendedName>
        <fullName evidence="9">Leucine--tRNA ligase</fullName>
        <ecNumber evidence="9">6.1.1.4</ecNumber>
    </recommendedName>
    <alternativeName>
        <fullName evidence="9">Leucyl-tRNA synthetase</fullName>
        <shortName evidence="9">LeuRS</shortName>
    </alternativeName>
</protein>
<evidence type="ECO:0000259" key="11">
    <source>
        <dbReference type="Pfam" id="PF00133"/>
    </source>
</evidence>
<dbReference type="SUPFAM" id="SSF47323">
    <property type="entry name" value="Anticodon-binding domain of a subclass of class I aminoacyl-tRNA synthetases"/>
    <property type="match status" value="1"/>
</dbReference>
<dbReference type="GO" id="GO:0002161">
    <property type="term" value="F:aminoacyl-tRNA deacylase activity"/>
    <property type="evidence" value="ECO:0007669"/>
    <property type="project" value="InterPro"/>
</dbReference>
<dbReference type="Gene3D" id="1.10.730.10">
    <property type="entry name" value="Isoleucyl-tRNA Synthetase, Domain 1"/>
    <property type="match status" value="1"/>
</dbReference>
<evidence type="ECO:0000256" key="10">
    <source>
        <dbReference type="RuleBase" id="RU363035"/>
    </source>
</evidence>
<dbReference type="Pfam" id="PF09334">
    <property type="entry name" value="tRNA-synt_1g"/>
    <property type="match status" value="1"/>
</dbReference>
<dbReference type="GO" id="GO:0004823">
    <property type="term" value="F:leucine-tRNA ligase activity"/>
    <property type="evidence" value="ECO:0007669"/>
    <property type="project" value="UniProtKB-UniRule"/>
</dbReference>
<dbReference type="SUPFAM" id="SSF50677">
    <property type="entry name" value="ValRS/IleRS/LeuRS editing domain"/>
    <property type="match status" value="1"/>
</dbReference>
<evidence type="ECO:0000256" key="7">
    <source>
        <dbReference type="ARBA" id="ARBA00023146"/>
    </source>
</evidence>
<dbReference type="CDD" id="cd07958">
    <property type="entry name" value="Anticodon_Ia_Leu_BEm"/>
    <property type="match status" value="1"/>
</dbReference>
<dbReference type="PRINTS" id="PR00985">
    <property type="entry name" value="TRNASYNTHLEU"/>
</dbReference>
<dbReference type="GeneID" id="93336864"/>
<gene>
    <name evidence="9" type="primary">leuS</name>
    <name evidence="15" type="ORF">SAMN02745178_00369</name>
</gene>
<dbReference type="GO" id="GO:0005524">
    <property type="term" value="F:ATP binding"/>
    <property type="evidence" value="ECO:0007669"/>
    <property type="project" value="UniProtKB-UniRule"/>
</dbReference>
<dbReference type="HAMAP" id="MF_00049_B">
    <property type="entry name" value="Leu_tRNA_synth_B"/>
    <property type="match status" value="1"/>
</dbReference>
<name>A0A1T4WDG3_9FIRM</name>
<feature type="binding site" evidence="9">
    <location>
        <position position="627"/>
    </location>
    <ligand>
        <name>ATP</name>
        <dbReference type="ChEBI" id="CHEBI:30616"/>
    </ligand>
</feature>
<dbReference type="FunFam" id="3.40.50.620:FF:000077">
    <property type="entry name" value="Leucine--tRNA ligase"/>
    <property type="match status" value="1"/>
</dbReference>
<proteinExistence type="inferred from homology"/>
<keyword evidence="5 9" id="KW-0067">ATP-binding</keyword>